<dbReference type="GO" id="GO:0004435">
    <property type="term" value="F:phosphatidylinositol-4,5-bisphosphate phospholipase C activity"/>
    <property type="evidence" value="ECO:0007669"/>
    <property type="project" value="InterPro"/>
</dbReference>
<dbReference type="InterPro" id="IPR006059">
    <property type="entry name" value="SBP"/>
</dbReference>
<proteinExistence type="predicted"/>
<dbReference type="HOGENOM" id="CLU_037301_1_0_9"/>
<dbReference type="Proteomes" id="UP000007523">
    <property type="component" value="Chromosome"/>
</dbReference>
<evidence type="ECO:0000259" key="2">
    <source>
        <dbReference type="PROSITE" id="PS50008"/>
    </source>
</evidence>
<accession>H6NA72</accession>
<dbReference type="Gene3D" id="3.40.190.10">
    <property type="entry name" value="Periplasmic binding protein-like II"/>
    <property type="match status" value="2"/>
</dbReference>
<dbReference type="PROSITE" id="PS51257">
    <property type="entry name" value="PROKAR_LIPOPROTEIN"/>
    <property type="match status" value="1"/>
</dbReference>
<sequence length="501" mass="55020">MKKNLMIACALVTAAALFLTACQGNGGDAPAANGEASKTREQAADLTVAFPIFGAVPKDLKAVQDAINQIAREKINATVTLTPISFGNWDQQANLMLSSNEELDLMYVGSNNYSNYVAKGQLIALDKLVEQYGQGIKEALDPAYLKAPQIAGSIYGIPTVRDFAVYSGIAMRKDLADKNGIDVNQIRTLDDVEVALKTIKENEPNITPLIPGNVGVSILDRYRTYDNLGDSIGVLPKFDNDLKIVNLYETEEYTQLVKKVRSWYTSGLILKDAATNKTTVPDLMKSNRSFAYMSNMKPGFVEQESQNNGMTMVTSTLIQPVSTTSNVTGVMWGIPINSKMPEKAMEFLNLMYADADIVNLLNWGIEGQHYVIKADNVIDFPDGVDAQKSGYNLNLGWLFGNQFLSYVFAGNDPEIWGKMDQFNKSAVKSKALGFTFDASSVKAEYAAVTNVITEYKLPLETGSVDPDKILPEFISKLKSAGIDKIIAEKQKQLNEWAKNNQ</sequence>
<feature type="signal peptide" evidence="1">
    <location>
        <begin position="1"/>
        <end position="21"/>
    </location>
</feature>
<dbReference type="KEGG" id="pmq:PM3016_2016"/>
<organism evidence="3 4">
    <name type="scientific">Paenibacillus mucilaginosus 3016</name>
    <dbReference type="NCBI Taxonomy" id="1116391"/>
    <lineage>
        <taxon>Bacteria</taxon>
        <taxon>Bacillati</taxon>
        <taxon>Bacillota</taxon>
        <taxon>Bacilli</taxon>
        <taxon>Bacillales</taxon>
        <taxon>Paenibacillaceae</taxon>
        <taxon>Paenibacillus</taxon>
    </lineage>
</organism>
<keyword evidence="1" id="KW-0732">Signal</keyword>
<dbReference type="InterPro" id="IPR050490">
    <property type="entry name" value="Bact_solute-bd_prot1"/>
</dbReference>
<protein>
    <submittedName>
        <fullName evidence="3">Family 1 extracellular solute-binding protein</fullName>
    </submittedName>
</protein>
<dbReference type="InterPro" id="IPR001711">
    <property type="entry name" value="PLipase_C_Pinositol-sp_Y"/>
</dbReference>
<evidence type="ECO:0000313" key="3">
    <source>
        <dbReference type="EMBL" id="AFC28916.1"/>
    </source>
</evidence>
<dbReference type="AlphaFoldDB" id="H6NA72"/>
<dbReference type="EMBL" id="CP003235">
    <property type="protein sequence ID" value="AFC28916.1"/>
    <property type="molecule type" value="Genomic_DNA"/>
</dbReference>
<feature type="chain" id="PRO_5038344767" evidence="1">
    <location>
        <begin position="22"/>
        <end position="501"/>
    </location>
</feature>
<dbReference type="InterPro" id="IPR022627">
    <property type="entry name" value="DUF3502"/>
</dbReference>
<evidence type="ECO:0000313" key="4">
    <source>
        <dbReference type="Proteomes" id="UP000007523"/>
    </source>
</evidence>
<dbReference type="GO" id="GO:0035556">
    <property type="term" value="P:intracellular signal transduction"/>
    <property type="evidence" value="ECO:0007669"/>
    <property type="project" value="InterPro"/>
</dbReference>
<dbReference type="RefSeq" id="WP_014369360.1">
    <property type="nucleotide sequence ID" value="NC_016935.1"/>
</dbReference>
<dbReference type="PANTHER" id="PTHR43649:SF17">
    <property type="entry name" value="ABC TRANSPORTER SOLUTE BINDING PROTEIN-SUGAR TRANSPORT"/>
    <property type="match status" value="1"/>
</dbReference>
<dbReference type="STRING" id="1116391.PM3016_2016"/>
<evidence type="ECO:0000256" key="1">
    <source>
        <dbReference type="SAM" id="SignalP"/>
    </source>
</evidence>
<gene>
    <name evidence="3" type="ORF">PM3016_2016</name>
</gene>
<dbReference type="Pfam" id="PF01547">
    <property type="entry name" value="SBP_bac_1"/>
    <property type="match status" value="1"/>
</dbReference>
<name>H6NA72_9BACL</name>
<dbReference type="PANTHER" id="PTHR43649">
    <property type="entry name" value="ARABINOSE-BINDING PROTEIN-RELATED"/>
    <property type="match status" value="1"/>
</dbReference>
<dbReference type="SUPFAM" id="SSF53850">
    <property type="entry name" value="Periplasmic binding protein-like II"/>
    <property type="match status" value="1"/>
</dbReference>
<dbReference type="GO" id="GO:0006629">
    <property type="term" value="P:lipid metabolic process"/>
    <property type="evidence" value="ECO:0007669"/>
    <property type="project" value="InterPro"/>
</dbReference>
<dbReference type="Pfam" id="PF12010">
    <property type="entry name" value="DUF3502"/>
    <property type="match status" value="1"/>
</dbReference>
<feature type="domain" description="PI-PLC Y-box" evidence="2">
    <location>
        <begin position="380"/>
        <end position="442"/>
    </location>
</feature>
<dbReference type="PROSITE" id="PS50008">
    <property type="entry name" value="PIPLC_Y_DOMAIN"/>
    <property type="match status" value="1"/>
</dbReference>
<keyword evidence="4" id="KW-1185">Reference proteome</keyword>
<reference evidence="3 4" key="1">
    <citation type="journal article" date="2012" name="J. Bacteriol.">
        <title>Complete Genome Sequence of Paenibacillus mucilaginosus 3016, a Bacterium Functional as Microbial Fertilizer.</title>
        <authorList>
            <person name="Ma M."/>
            <person name="Wang Z."/>
            <person name="Li L."/>
            <person name="Jiang X."/>
            <person name="Guan D."/>
            <person name="Cao F."/>
            <person name="Chen H."/>
            <person name="Wang X."/>
            <person name="Shen D."/>
            <person name="Du B."/>
            <person name="Li J."/>
        </authorList>
    </citation>
    <scope>NUCLEOTIDE SEQUENCE [LARGE SCALE GENOMIC DNA]</scope>
    <source>
        <strain evidence="3 4">3016</strain>
    </source>
</reference>